<dbReference type="GO" id="GO:0022857">
    <property type="term" value="F:transmembrane transporter activity"/>
    <property type="evidence" value="ECO:0007669"/>
    <property type="project" value="InterPro"/>
</dbReference>
<evidence type="ECO:0000256" key="4">
    <source>
        <dbReference type="ARBA" id="ARBA00022989"/>
    </source>
</evidence>
<evidence type="ECO:0000256" key="5">
    <source>
        <dbReference type="ARBA" id="ARBA00023136"/>
    </source>
</evidence>
<keyword evidence="5 7" id="KW-0472">Membrane</keyword>
<accession>A0A8H7KC08</accession>
<keyword evidence="4 7" id="KW-1133">Transmembrane helix</keyword>
<dbReference type="Gene3D" id="1.20.1740.10">
    <property type="entry name" value="Amino acid/polyamine transporter I"/>
    <property type="match status" value="1"/>
</dbReference>
<evidence type="ECO:0000313" key="9">
    <source>
        <dbReference type="Proteomes" id="UP000616885"/>
    </source>
</evidence>
<sequence length="499" mass="53596">MASQEKPSIDEARPSPKQDTEVGEFVHMEKPFSTLSAMAVGASTTNTAIGIILTIGSITANGGTVTLFWGFIFMAGVGLAAACSLSELASAIPDAGGQYVWVATLSPPGPRRFLSYATALLSWAGAVCTGASVCVVGPSLLFQLGSLLNPSFELSRWVYFATYQATNIITLILSLFEHLLPRITKGILAFTFLLLIAIFVGLFAGAHERRLGSDVVFYFDQATGWSDGVSFLIGLNGLNWGFSCLDAIVHISEEIPNPSVNVPKALLWTIIVGFATGLPIVLALCVNMTDYATQTSVMATMYYIFGQSEAAAIGYQIPIFISAVGAMWGIHVWQSRLAWTIGLNDGFPLSQYLSKVHGAPFHTPVWALIGSAAFTSMLGFLYVASTTAFNSLVSAGILLQYASYALPIILLLMSGRNNLRHGPFWYPRLGLLANIVFLCWAPIALVFYSFPYTLPVDLGSMNYISVVLGVIGLLIVTLWFTYARKHFAPLGMGAAEGAI</sequence>
<organism evidence="8 9">
    <name type="scientific">Bionectria ochroleuca</name>
    <name type="common">Gliocladium roseum</name>
    <dbReference type="NCBI Taxonomy" id="29856"/>
    <lineage>
        <taxon>Eukaryota</taxon>
        <taxon>Fungi</taxon>
        <taxon>Dikarya</taxon>
        <taxon>Ascomycota</taxon>
        <taxon>Pezizomycotina</taxon>
        <taxon>Sordariomycetes</taxon>
        <taxon>Hypocreomycetidae</taxon>
        <taxon>Hypocreales</taxon>
        <taxon>Bionectriaceae</taxon>
        <taxon>Clonostachys</taxon>
    </lineage>
</organism>
<dbReference type="InterPro" id="IPR002293">
    <property type="entry name" value="AA/rel_permease1"/>
</dbReference>
<dbReference type="GO" id="GO:0016020">
    <property type="term" value="C:membrane"/>
    <property type="evidence" value="ECO:0007669"/>
    <property type="project" value="UniProtKB-SubCell"/>
</dbReference>
<dbReference type="Pfam" id="PF13520">
    <property type="entry name" value="AA_permease_2"/>
    <property type="match status" value="1"/>
</dbReference>
<evidence type="ECO:0000256" key="1">
    <source>
        <dbReference type="ARBA" id="ARBA00004141"/>
    </source>
</evidence>
<name>A0A8H7KC08_BIOOC</name>
<feature type="transmembrane region" description="Helical" evidence="7">
    <location>
        <begin position="265"/>
        <end position="289"/>
    </location>
</feature>
<evidence type="ECO:0000256" key="3">
    <source>
        <dbReference type="ARBA" id="ARBA00022692"/>
    </source>
</evidence>
<feature type="transmembrane region" description="Helical" evidence="7">
    <location>
        <begin position="425"/>
        <end position="450"/>
    </location>
</feature>
<feature type="compositionally biased region" description="Basic and acidic residues" evidence="6">
    <location>
        <begin position="7"/>
        <end position="22"/>
    </location>
</feature>
<feature type="transmembrane region" description="Helical" evidence="7">
    <location>
        <begin position="66"/>
        <end position="85"/>
    </location>
</feature>
<comment type="caution">
    <text evidence="8">The sequence shown here is derived from an EMBL/GenBank/DDBJ whole genome shotgun (WGS) entry which is preliminary data.</text>
</comment>
<feature type="transmembrane region" description="Helical" evidence="7">
    <location>
        <begin position="120"/>
        <end position="145"/>
    </location>
</feature>
<protein>
    <recommendedName>
        <fullName evidence="10">Amino acid permease/ SLC12A domain-containing protein</fullName>
    </recommendedName>
</protein>
<evidence type="ECO:0000256" key="6">
    <source>
        <dbReference type="SAM" id="MobiDB-lite"/>
    </source>
</evidence>
<dbReference type="EMBL" id="JADCTT010000010">
    <property type="protein sequence ID" value="KAF9747609.1"/>
    <property type="molecule type" value="Genomic_DNA"/>
</dbReference>
<comment type="subcellular location">
    <subcellularLocation>
        <location evidence="1">Membrane</location>
        <topology evidence="1">Multi-pass membrane protein</topology>
    </subcellularLocation>
</comment>
<evidence type="ECO:0000256" key="7">
    <source>
        <dbReference type="SAM" id="Phobius"/>
    </source>
</evidence>
<dbReference type="AlphaFoldDB" id="A0A8H7KC08"/>
<feature type="transmembrane region" description="Helical" evidence="7">
    <location>
        <begin position="157"/>
        <end position="176"/>
    </location>
</feature>
<gene>
    <name evidence="8" type="ORF">IM811_002943</name>
</gene>
<feature type="transmembrane region" description="Helical" evidence="7">
    <location>
        <begin position="391"/>
        <end position="413"/>
    </location>
</feature>
<feature type="transmembrane region" description="Helical" evidence="7">
    <location>
        <begin position="365"/>
        <end position="385"/>
    </location>
</feature>
<feature type="transmembrane region" description="Helical" evidence="7">
    <location>
        <begin position="462"/>
        <end position="482"/>
    </location>
</feature>
<feature type="transmembrane region" description="Helical" evidence="7">
    <location>
        <begin position="37"/>
        <end position="60"/>
    </location>
</feature>
<dbReference type="PANTHER" id="PTHR45649">
    <property type="entry name" value="AMINO-ACID PERMEASE BAT1"/>
    <property type="match status" value="1"/>
</dbReference>
<dbReference type="PANTHER" id="PTHR45649:SF7">
    <property type="entry name" value="CHOLINE TRANSPORT PROTEIN"/>
    <property type="match status" value="1"/>
</dbReference>
<dbReference type="PIRSF" id="PIRSF006060">
    <property type="entry name" value="AA_transporter"/>
    <property type="match status" value="1"/>
</dbReference>
<proteinExistence type="predicted"/>
<evidence type="ECO:0000313" key="8">
    <source>
        <dbReference type="EMBL" id="KAF9747609.1"/>
    </source>
</evidence>
<feature type="region of interest" description="Disordered" evidence="6">
    <location>
        <begin position="1"/>
        <end position="22"/>
    </location>
</feature>
<keyword evidence="2" id="KW-0813">Transport</keyword>
<keyword evidence="3 7" id="KW-0812">Transmembrane</keyword>
<feature type="transmembrane region" description="Helical" evidence="7">
    <location>
        <begin position="188"/>
        <end position="206"/>
    </location>
</feature>
<dbReference type="Proteomes" id="UP000616885">
    <property type="component" value="Unassembled WGS sequence"/>
</dbReference>
<reference evidence="8" key="1">
    <citation type="submission" date="2020-10" db="EMBL/GenBank/DDBJ databases">
        <title>High-Quality Genome Resource of Clonostachys rosea strain S41 by Oxford Nanopore Long-Read Sequencing.</title>
        <authorList>
            <person name="Wang H."/>
        </authorList>
    </citation>
    <scope>NUCLEOTIDE SEQUENCE</scope>
    <source>
        <strain evidence="8">S41</strain>
    </source>
</reference>
<evidence type="ECO:0000256" key="2">
    <source>
        <dbReference type="ARBA" id="ARBA00022448"/>
    </source>
</evidence>
<evidence type="ECO:0008006" key="10">
    <source>
        <dbReference type="Google" id="ProtNLM"/>
    </source>
</evidence>
<feature type="transmembrane region" description="Helical" evidence="7">
    <location>
        <begin position="310"/>
        <end position="330"/>
    </location>
</feature>